<sequence>MLGAMTSLTGGGGLSNSSSASASTGPQTNNGTFTGGSVNFGAASGSGGQLWIVLVILALIGLVLYKKR</sequence>
<keyword evidence="2" id="KW-1133">Transmembrane helix</keyword>
<feature type="transmembrane region" description="Helical" evidence="2">
    <location>
        <begin position="46"/>
        <end position="65"/>
    </location>
</feature>
<feature type="signal peptide" evidence="3">
    <location>
        <begin position="1"/>
        <end position="22"/>
    </location>
</feature>
<evidence type="ECO:0000256" key="2">
    <source>
        <dbReference type="SAM" id="Phobius"/>
    </source>
</evidence>
<organism evidence="4 5">
    <name type="scientific">Shewanella fodinae</name>
    <dbReference type="NCBI Taxonomy" id="552357"/>
    <lineage>
        <taxon>Bacteria</taxon>
        <taxon>Pseudomonadati</taxon>
        <taxon>Pseudomonadota</taxon>
        <taxon>Gammaproteobacteria</taxon>
        <taxon>Alteromonadales</taxon>
        <taxon>Shewanellaceae</taxon>
        <taxon>Shewanella</taxon>
    </lineage>
</organism>
<dbReference type="Proteomes" id="UP000294832">
    <property type="component" value="Unassembled WGS sequence"/>
</dbReference>
<proteinExistence type="predicted"/>
<dbReference type="AlphaFoldDB" id="A0A4R2F4V0"/>
<accession>A0A4R2F4V0</accession>
<evidence type="ECO:0000313" key="5">
    <source>
        <dbReference type="Proteomes" id="UP000294832"/>
    </source>
</evidence>
<reference evidence="4 5" key="1">
    <citation type="submission" date="2019-03" db="EMBL/GenBank/DDBJ databases">
        <title>Freshwater and sediment microbial communities from various areas in North America, analyzing microbe dynamics in response to fracking.</title>
        <authorList>
            <person name="Lamendella R."/>
        </authorList>
    </citation>
    <scope>NUCLEOTIDE SEQUENCE [LARGE SCALE GENOMIC DNA]</scope>
    <source>
        <strain evidence="4 5">74A</strain>
    </source>
</reference>
<keyword evidence="2" id="KW-0472">Membrane</keyword>
<dbReference type="EMBL" id="SLWF01000044">
    <property type="protein sequence ID" value="TCN77712.1"/>
    <property type="molecule type" value="Genomic_DNA"/>
</dbReference>
<comment type="caution">
    <text evidence="4">The sequence shown here is derived from an EMBL/GenBank/DDBJ whole genome shotgun (WGS) entry which is preliminary data.</text>
</comment>
<keyword evidence="2" id="KW-0812">Transmembrane</keyword>
<feature type="region of interest" description="Disordered" evidence="1">
    <location>
        <begin position="1"/>
        <end position="28"/>
    </location>
</feature>
<protein>
    <submittedName>
        <fullName evidence="4">Uncharacterized protein</fullName>
    </submittedName>
</protein>
<evidence type="ECO:0000256" key="1">
    <source>
        <dbReference type="SAM" id="MobiDB-lite"/>
    </source>
</evidence>
<feature type="chain" id="PRO_5020818797" evidence="3">
    <location>
        <begin position="23"/>
        <end position="68"/>
    </location>
</feature>
<evidence type="ECO:0000256" key="3">
    <source>
        <dbReference type="SAM" id="SignalP"/>
    </source>
</evidence>
<gene>
    <name evidence="4" type="ORF">EDC91_14413</name>
</gene>
<keyword evidence="5" id="KW-1185">Reference proteome</keyword>
<keyword evidence="3" id="KW-0732">Signal</keyword>
<evidence type="ECO:0000313" key="4">
    <source>
        <dbReference type="EMBL" id="TCN77712.1"/>
    </source>
</evidence>
<name>A0A4R2F4V0_9GAMM</name>
<feature type="compositionally biased region" description="Low complexity" evidence="1">
    <location>
        <begin position="15"/>
        <end position="25"/>
    </location>
</feature>